<name>A0A9K3MZJ9_HELAN</name>
<protein>
    <submittedName>
        <fullName evidence="1">Uncharacterized protein</fullName>
    </submittedName>
</protein>
<comment type="caution">
    <text evidence="1">The sequence shown here is derived from an EMBL/GenBank/DDBJ whole genome shotgun (WGS) entry which is preliminary data.</text>
</comment>
<keyword evidence="2" id="KW-1185">Reference proteome</keyword>
<reference evidence="1" key="2">
    <citation type="submission" date="2020-06" db="EMBL/GenBank/DDBJ databases">
        <title>Helianthus annuus Genome sequencing and assembly Release 2.</title>
        <authorList>
            <person name="Gouzy J."/>
            <person name="Langlade N."/>
            <person name="Munos S."/>
        </authorList>
    </citation>
    <scope>NUCLEOTIDE SEQUENCE</scope>
    <source>
        <tissue evidence="1">Leaves</tissue>
    </source>
</reference>
<sequence>MRREKTNDHVQKERIIGHHVSSAVSADGYHARVAAHAPDTRDVYTLRYSAFNASGSANVLSFQHMPGRSHQLPPTHTCPRMQQKATTLSNYKRHAVSLVYRTITHTACRFLTYP</sequence>
<organism evidence="1 2">
    <name type="scientific">Helianthus annuus</name>
    <name type="common">Common sunflower</name>
    <dbReference type="NCBI Taxonomy" id="4232"/>
    <lineage>
        <taxon>Eukaryota</taxon>
        <taxon>Viridiplantae</taxon>
        <taxon>Streptophyta</taxon>
        <taxon>Embryophyta</taxon>
        <taxon>Tracheophyta</taxon>
        <taxon>Spermatophyta</taxon>
        <taxon>Magnoliopsida</taxon>
        <taxon>eudicotyledons</taxon>
        <taxon>Gunneridae</taxon>
        <taxon>Pentapetalae</taxon>
        <taxon>asterids</taxon>
        <taxon>campanulids</taxon>
        <taxon>Asterales</taxon>
        <taxon>Asteraceae</taxon>
        <taxon>Asteroideae</taxon>
        <taxon>Heliantheae alliance</taxon>
        <taxon>Heliantheae</taxon>
        <taxon>Helianthus</taxon>
    </lineage>
</organism>
<reference evidence="1" key="1">
    <citation type="journal article" date="2017" name="Nature">
        <title>The sunflower genome provides insights into oil metabolism, flowering and Asterid evolution.</title>
        <authorList>
            <person name="Badouin H."/>
            <person name="Gouzy J."/>
            <person name="Grassa C.J."/>
            <person name="Murat F."/>
            <person name="Staton S.E."/>
            <person name="Cottret L."/>
            <person name="Lelandais-Briere C."/>
            <person name="Owens G.L."/>
            <person name="Carrere S."/>
            <person name="Mayjonade B."/>
            <person name="Legrand L."/>
            <person name="Gill N."/>
            <person name="Kane N.C."/>
            <person name="Bowers J.E."/>
            <person name="Hubner S."/>
            <person name="Bellec A."/>
            <person name="Berard A."/>
            <person name="Berges H."/>
            <person name="Blanchet N."/>
            <person name="Boniface M.C."/>
            <person name="Brunel D."/>
            <person name="Catrice O."/>
            <person name="Chaidir N."/>
            <person name="Claudel C."/>
            <person name="Donnadieu C."/>
            <person name="Faraut T."/>
            <person name="Fievet G."/>
            <person name="Helmstetter N."/>
            <person name="King M."/>
            <person name="Knapp S.J."/>
            <person name="Lai Z."/>
            <person name="Le Paslier M.C."/>
            <person name="Lippi Y."/>
            <person name="Lorenzon L."/>
            <person name="Mandel J.R."/>
            <person name="Marage G."/>
            <person name="Marchand G."/>
            <person name="Marquand E."/>
            <person name="Bret-Mestries E."/>
            <person name="Morien E."/>
            <person name="Nambeesan S."/>
            <person name="Nguyen T."/>
            <person name="Pegot-Espagnet P."/>
            <person name="Pouilly N."/>
            <person name="Raftis F."/>
            <person name="Sallet E."/>
            <person name="Schiex T."/>
            <person name="Thomas J."/>
            <person name="Vandecasteele C."/>
            <person name="Vares D."/>
            <person name="Vear F."/>
            <person name="Vautrin S."/>
            <person name="Crespi M."/>
            <person name="Mangin B."/>
            <person name="Burke J.M."/>
            <person name="Salse J."/>
            <person name="Munos S."/>
            <person name="Vincourt P."/>
            <person name="Rieseberg L.H."/>
            <person name="Langlade N.B."/>
        </authorList>
    </citation>
    <scope>NUCLEOTIDE SEQUENCE</scope>
    <source>
        <tissue evidence="1">Leaves</tissue>
    </source>
</reference>
<proteinExistence type="predicted"/>
<dbReference type="Gramene" id="mRNA:HanXRQr2_Chr11g0483931">
    <property type="protein sequence ID" value="mRNA:HanXRQr2_Chr11g0483931"/>
    <property type="gene ID" value="HanXRQr2_Chr11g0483931"/>
</dbReference>
<evidence type="ECO:0000313" key="1">
    <source>
        <dbReference type="EMBL" id="KAF5781460.1"/>
    </source>
</evidence>
<dbReference type="Proteomes" id="UP000215914">
    <property type="component" value="Unassembled WGS sequence"/>
</dbReference>
<dbReference type="AlphaFoldDB" id="A0A9K3MZJ9"/>
<gene>
    <name evidence="1" type="ORF">HanXRQr2_Chr11g0483931</name>
</gene>
<dbReference type="EMBL" id="MNCJ02000326">
    <property type="protein sequence ID" value="KAF5781460.1"/>
    <property type="molecule type" value="Genomic_DNA"/>
</dbReference>
<accession>A0A9K3MZJ9</accession>
<evidence type="ECO:0000313" key="2">
    <source>
        <dbReference type="Proteomes" id="UP000215914"/>
    </source>
</evidence>